<proteinExistence type="predicted"/>
<evidence type="ECO:0000313" key="4">
    <source>
        <dbReference type="Proteomes" id="UP000639403"/>
    </source>
</evidence>
<feature type="domain" description="JmjC" evidence="2">
    <location>
        <begin position="174"/>
        <end position="341"/>
    </location>
</feature>
<dbReference type="Gene3D" id="2.60.120.650">
    <property type="entry name" value="Cupin"/>
    <property type="match status" value="1"/>
</dbReference>
<reference evidence="3" key="2">
    <citation type="journal article" name="Front. Microbiol.">
        <title>Degradative Capacity of Two Strains of Rhodonia placenta: From Phenotype to Genotype.</title>
        <authorList>
            <person name="Kolle M."/>
            <person name="Horta M.A.C."/>
            <person name="Nowrousian M."/>
            <person name="Ohm R.A."/>
            <person name="Benz J.P."/>
            <person name="Pilgard A."/>
        </authorList>
    </citation>
    <scope>NUCLEOTIDE SEQUENCE</scope>
    <source>
        <strain evidence="3">FPRL280</strain>
    </source>
</reference>
<comment type="caution">
    <text evidence="3">The sequence shown here is derived from an EMBL/GenBank/DDBJ whole genome shotgun (WGS) entry which is preliminary data.</text>
</comment>
<feature type="compositionally biased region" description="Polar residues" evidence="1">
    <location>
        <begin position="1"/>
        <end position="12"/>
    </location>
</feature>
<dbReference type="InterPro" id="IPR003347">
    <property type="entry name" value="JmjC_dom"/>
</dbReference>
<gene>
    <name evidence="3" type="ORF">IEO21_02468</name>
</gene>
<dbReference type="AlphaFoldDB" id="A0A8H7P7Y2"/>
<evidence type="ECO:0000259" key="2">
    <source>
        <dbReference type="PROSITE" id="PS51184"/>
    </source>
</evidence>
<evidence type="ECO:0000313" key="3">
    <source>
        <dbReference type="EMBL" id="KAF9818930.1"/>
    </source>
</evidence>
<accession>A0A8H7P7Y2</accession>
<feature type="compositionally biased region" description="Polar residues" evidence="1">
    <location>
        <begin position="20"/>
        <end position="43"/>
    </location>
</feature>
<dbReference type="Proteomes" id="UP000639403">
    <property type="component" value="Unassembled WGS sequence"/>
</dbReference>
<dbReference type="PROSITE" id="PS51184">
    <property type="entry name" value="JMJC"/>
    <property type="match status" value="1"/>
</dbReference>
<evidence type="ECO:0000256" key="1">
    <source>
        <dbReference type="SAM" id="MobiDB-lite"/>
    </source>
</evidence>
<sequence>MTGPSRSQTKPKNQAVRRAQISSSTEARAVNTQVASNPSSDLSPPTPPKASITTRDWTLEGLIAKGKQFREIPRVSAQQSGDVLKGTIEKHEQSGVPLIIEGWHKHHKWSSDIFDVHWLEKHHGNDTILTRNVHDRRDKELPVAEFLNKCRETEPFAKPDETERLYGKDAACPPQWKDWLDSRVLPASLLPGGDNDLMQHLPRSGEVESLLCYHGVGDTFTPCHKDLCGSSGHNLMCYSEKGGSSFWFMTASQTAPEVADYFQSELGQELDWEGHVATVNELARAPFPVYIGEQKLGDLILVPPRSCHQVVNYGGLTMKISWSRMTVRGLGIALHYELPIYRRVCRPEQYRVKSVLYRSLLYYTSRLNIAMSRRAIPTARLSSRQTSNINMSLGDYGSSEEDDVPIASVLHPPAELSPLHVHDSQKSRFVDALQSLLTLFDEVLVDEYAQEHASFPHIFGKSTMEYSQPSTPPWRKGTEGDTYSCTIACDFCGADIFQSFFECQTCVPEGAARPTALGDGLLICAPCYVEGRSCSCTKMAPVQCRPFELLLEKRNRAAAVLRQFETHTTSHQVRNTKLEER</sequence>
<reference evidence="3" key="1">
    <citation type="submission" date="2020-11" db="EMBL/GenBank/DDBJ databases">
        <authorList>
            <person name="Koelle M."/>
            <person name="Horta M.A.C."/>
            <person name="Nowrousian M."/>
            <person name="Ohm R.A."/>
            <person name="Benz P."/>
            <person name="Pilgard A."/>
        </authorList>
    </citation>
    <scope>NUCLEOTIDE SEQUENCE</scope>
    <source>
        <strain evidence="3">FPRL280</strain>
    </source>
</reference>
<name>A0A8H7P7Y2_9APHY</name>
<dbReference type="SMART" id="SM00558">
    <property type="entry name" value="JmjC"/>
    <property type="match status" value="1"/>
</dbReference>
<feature type="region of interest" description="Disordered" evidence="1">
    <location>
        <begin position="1"/>
        <end position="52"/>
    </location>
</feature>
<protein>
    <recommendedName>
        <fullName evidence="2">JmjC domain-containing protein</fullName>
    </recommendedName>
</protein>
<dbReference type="SUPFAM" id="SSF51197">
    <property type="entry name" value="Clavaminate synthase-like"/>
    <property type="match status" value="1"/>
</dbReference>
<dbReference type="Pfam" id="PF02373">
    <property type="entry name" value="JmjC"/>
    <property type="match status" value="1"/>
</dbReference>
<organism evidence="3 4">
    <name type="scientific">Rhodonia placenta</name>
    <dbReference type="NCBI Taxonomy" id="104341"/>
    <lineage>
        <taxon>Eukaryota</taxon>
        <taxon>Fungi</taxon>
        <taxon>Dikarya</taxon>
        <taxon>Basidiomycota</taxon>
        <taxon>Agaricomycotina</taxon>
        <taxon>Agaricomycetes</taxon>
        <taxon>Polyporales</taxon>
        <taxon>Adustoporiaceae</taxon>
        <taxon>Rhodonia</taxon>
    </lineage>
</organism>
<dbReference type="EMBL" id="JADOXO010000024">
    <property type="protein sequence ID" value="KAF9818930.1"/>
    <property type="molecule type" value="Genomic_DNA"/>
</dbReference>